<dbReference type="PANTHER" id="PTHR33751">
    <property type="entry name" value="CBB3-TYPE CYTOCHROME C OXIDASE SUBUNIT FIXP"/>
    <property type="match status" value="1"/>
</dbReference>
<dbReference type="PANTHER" id="PTHR33751:SF1">
    <property type="entry name" value="CBB3-TYPE CYTOCHROME C OXIDASE SUBUNIT FIXP"/>
    <property type="match status" value="1"/>
</dbReference>
<keyword evidence="1" id="KW-0813">Transport</keyword>
<evidence type="ECO:0000256" key="4">
    <source>
        <dbReference type="ARBA" id="ARBA00022982"/>
    </source>
</evidence>
<dbReference type="InterPro" id="IPR050597">
    <property type="entry name" value="Cytochrome_c_Oxidase_Subunit"/>
</dbReference>
<dbReference type="GO" id="GO:0020037">
    <property type="term" value="F:heme binding"/>
    <property type="evidence" value="ECO:0007669"/>
    <property type="project" value="InterPro"/>
</dbReference>
<keyword evidence="2" id="KW-0349">Heme</keyword>
<accession>A0A381RVA7</accession>
<sequence>MKRSILFSVLVTLGCLLPPMLVFAIDQEAENLYNRHCAACHGIKGDGEGSAAYLLSPKPRNFTLGVYKFRSTPTGEPPTDQDLLRTLKQGIPGTPMPAWDRLPERDLVAIVEYLKSFSDIFEDEESMEPPILINAPPPLTVESVKAGHQVYQELECFKCHGPGGKGDGPTAPSLKDDEDRPIRPYDFTRGPSLMKGGASAQAIYRTFMTGLDGTPMPSFIDDLEEEQRWQLVHYIQSLSSTRQAQALPKGTPTLHAIKVSTDPSLDLSDPIWTKAPVAMVPLRPLWARNNWVDSIKVQIVVGPKTAAFRFEWPDVRKDEETIRPQDFRDAVAIQYVPDAVSADYVGIPFIGMGDKENAVTIWHWKADWEADVTGGFGDVVRKYGKVMDQMVVDLTNEKEYLSGRGADNPLSIHKRKSSVEVLKAKGFGTLTSLPPTAQTVKGRGVWRNGVWTVVMHQVLDSAVGPPLRKGQSLPFAVAAWDGTAGDRNGQKSVSQWMELVIE</sequence>
<proteinExistence type="predicted"/>
<keyword evidence="3" id="KW-0479">Metal-binding</keyword>
<dbReference type="Pfam" id="PF09459">
    <property type="entry name" value="EB_dh"/>
    <property type="match status" value="1"/>
</dbReference>
<dbReference type="Pfam" id="PF00034">
    <property type="entry name" value="Cytochrom_C"/>
    <property type="match status" value="2"/>
</dbReference>
<gene>
    <name evidence="8" type="ORF">METZ01_LOCUS47915</name>
</gene>
<dbReference type="Gene3D" id="2.60.40.1190">
    <property type="match status" value="1"/>
</dbReference>
<feature type="compositionally biased region" description="Basic and acidic residues" evidence="6">
    <location>
        <begin position="174"/>
        <end position="183"/>
    </location>
</feature>
<evidence type="ECO:0000256" key="2">
    <source>
        <dbReference type="ARBA" id="ARBA00022617"/>
    </source>
</evidence>
<evidence type="ECO:0000259" key="7">
    <source>
        <dbReference type="PROSITE" id="PS51007"/>
    </source>
</evidence>
<dbReference type="PROSITE" id="PS51007">
    <property type="entry name" value="CYTC"/>
    <property type="match status" value="2"/>
</dbReference>
<evidence type="ECO:0000256" key="3">
    <source>
        <dbReference type="ARBA" id="ARBA00022723"/>
    </source>
</evidence>
<keyword evidence="4" id="KW-0249">Electron transport</keyword>
<dbReference type="PROSITE" id="PS51257">
    <property type="entry name" value="PROKAR_LIPOPROTEIN"/>
    <property type="match status" value="1"/>
</dbReference>
<dbReference type="GO" id="GO:0009055">
    <property type="term" value="F:electron transfer activity"/>
    <property type="evidence" value="ECO:0007669"/>
    <property type="project" value="InterPro"/>
</dbReference>
<organism evidence="8">
    <name type="scientific">marine metagenome</name>
    <dbReference type="NCBI Taxonomy" id="408172"/>
    <lineage>
        <taxon>unclassified sequences</taxon>
        <taxon>metagenomes</taxon>
        <taxon>ecological metagenomes</taxon>
    </lineage>
</organism>
<dbReference type="SUPFAM" id="SSF46626">
    <property type="entry name" value="Cytochrome c"/>
    <property type="match status" value="2"/>
</dbReference>
<keyword evidence="5" id="KW-0408">Iron</keyword>
<dbReference type="InterPro" id="IPR009056">
    <property type="entry name" value="Cyt_c-like_dom"/>
</dbReference>
<evidence type="ECO:0000256" key="6">
    <source>
        <dbReference type="SAM" id="MobiDB-lite"/>
    </source>
</evidence>
<dbReference type="AlphaFoldDB" id="A0A381RVA7"/>
<protein>
    <recommendedName>
        <fullName evidence="7">Cytochrome c domain-containing protein</fullName>
    </recommendedName>
</protein>
<name>A0A381RVA7_9ZZZZ</name>
<evidence type="ECO:0000256" key="5">
    <source>
        <dbReference type="ARBA" id="ARBA00023004"/>
    </source>
</evidence>
<evidence type="ECO:0000256" key="1">
    <source>
        <dbReference type="ARBA" id="ARBA00022448"/>
    </source>
</evidence>
<feature type="region of interest" description="Disordered" evidence="6">
    <location>
        <begin position="161"/>
        <end position="190"/>
    </location>
</feature>
<feature type="domain" description="Cytochrome c" evidence="7">
    <location>
        <begin position="24"/>
        <end position="118"/>
    </location>
</feature>
<dbReference type="EMBL" id="UINC01002290">
    <property type="protein sequence ID" value="SUZ95061.1"/>
    <property type="molecule type" value="Genomic_DNA"/>
</dbReference>
<dbReference type="InterPro" id="IPR019020">
    <property type="entry name" value="Cyt-c552/DMSO_Rdtase_haem-bd"/>
</dbReference>
<feature type="domain" description="Cytochrome c" evidence="7">
    <location>
        <begin position="142"/>
        <end position="239"/>
    </location>
</feature>
<reference evidence="8" key="1">
    <citation type="submission" date="2018-05" db="EMBL/GenBank/DDBJ databases">
        <authorList>
            <person name="Lanie J.A."/>
            <person name="Ng W.-L."/>
            <person name="Kazmierczak K.M."/>
            <person name="Andrzejewski T.M."/>
            <person name="Davidsen T.M."/>
            <person name="Wayne K.J."/>
            <person name="Tettelin H."/>
            <person name="Glass J.I."/>
            <person name="Rusch D."/>
            <person name="Podicherti R."/>
            <person name="Tsui H.-C.T."/>
            <person name="Winkler M.E."/>
        </authorList>
    </citation>
    <scope>NUCLEOTIDE SEQUENCE</scope>
</reference>
<dbReference type="InterPro" id="IPR036909">
    <property type="entry name" value="Cyt_c-like_dom_sf"/>
</dbReference>
<dbReference type="Gene3D" id="1.10.760.10">
    <property type="entry name" value="Cytochrome c-like domain"/>
    <property type="match status" value="2"/>
</dbReference>
<dbReference type="GO" id="GO:0046872">
    <property type="term" value="F:metal ion binding"/>
    <property type="evidence" value="ECO:0007669"/>
    <property type="project" value="UniProtKB-KW"/>
</dbReference>
<evidence type="ECO:0000313" key="8">
    <source>
        <dbReference type="EMBL" id="SUZ95061.1"/>
    </source>
</evidence>